<evidence type="ECO:0000313" key="2">
    <source>
        <dbReference type="Proteomes" id="UP000596205"/>
    </source>
</evidence>
<organism evidence="1 2">
    <name type="scientific">Burkholderia anthina</name>
    <dbReference type="NCBI Taxonomy" id="179879"/>
    <lineage>
        <taxon>Bacteria</taxon>
        <taxon>Pseudomonadati</taxon>
        <taxon>Pseudomonadota</taxon>
        <taxon>Betaproteobacteria</taxon>
        <taxon>Burkholderiales</taxon>
        <taxon>Burkholderiaceae</taxon>
        <taxon>Burkholderia</taxon>
        <taxon>Burkholderia cepacia complex</taxon>
    </lineage>
</organism>
<accession>A0A7T6VIY6</accession>
<protein>
    <submittedName>
        <fullName evidence="1">Uncharacterized protein</fullName>
    </submittedName>
</protein>
<reference evidence="1 2" key="1">
    <citation type="submission" date="2020-12" db="EMBL/GenBank/DDBJ databases">
        <title>Complete genome sequence of Burkholderia anthina BJQ0011.</title>
        <authorList>
            <person name="Xu Y."/>
        </authorList>
    </citation>
    <scope>NUCLEOTIDE SEQUENCE [LARGE SCALE GENOMIC DNA]</scope>
    <source>
        <strain evidence="1 2">BJQ0011</strain>
    </source>
</reference>
<dbReference type="KEGG" id="bann:JFN94_26055"/>
<proteinExistence type="predicted"/>
<dbReference type="Proteomes" id="UP000596205">
    <property type="component" value="Chromosome 2"/>
</dbReference>
<name>A0A7T6VIY6_9BURK</name>
<dbReference type="EMBL" id="CP066770">
    <property type="protein sequence ID" value="QQK04794.1"/>
    <property type="molecule type" value="Genomic_DNA"/>
</dbReference>
<evidence type="ECO:0000313" key="1">
    <source>
        <dbReference type="EMBL" id="QQK04794.1"/>
    </source>
</evidence>
<dbReference type="RefSeq" id="WP_199568835.1">
    <property type="nucleotide sequence ID" value="NZ_CP066770.1"/>
</dbReference>
<sequence length="105" mass="12280">MNTLNFDVARIPCCDLTPYQCALIELREAMQGIRKLANEIRLKPWMRGRNSADYLVGRLHGIRFSWSTLLIYQTRDYEAFAWEADAYMAEADFLLGQYGRAHEEE</sequence>
<gene>
    <name evidence="1" type="ORF">JFN94_26055</name>
</gene>
<dbReference type="AlphaFoldDB" id="A0A7T6VIY6"/>